<dbReference type="GO" id="GO:0008757">
    <property type="term" value="F:S-adenosylmethionine-dependent methyltransferase activity"/>
    <property type="evidence" value="ECO:0007669"/>
    <property type="project" value="InterPro"/>
</dbReference>
<gene>
    <name evidence="9" type="ordered locus">Bathy17g02220</name>
</gene>
<comment type="pathway">
    <text evidence="1">Alkaloid biosynthesis.</text>
</comment>
<dbReference type="GeneID" id="19010978"/>
<dbReference type="RefSeq" id="XP_007508298.1">
    <property type="nucleotide sequence ID" value="XM_007508236.1"/>
</dbReference>
<name>K8EQA8_9CHLO</name>
<comment type="similarity">
    <text evidence="6">Belongs to the class I-like SAM-binding methyltransferase superfamily. gTMT family.</text>
</comment>
<dbReference type="PANTHER" id="PTHR44068">
    <property type="entry name" value="ZGC:194242"/>
    <property type="match status" value="1"/>
</dbReference>
<evidence type="ECO:0000259" key="8">
    <source>
        <dbReference type="Pfam" id="PF13847"/>
    </source>
</evidence>
<reference evidence="9 10" key="1">
    <citation type="submission" date="2011-10" db="EMBL/GenBank/DDBJ databases">
        <authorList>
            <person name="Genoscope - CEA"/>
        </authorList>
    </citation>
    <scope>NUCLEOTIDE SEQUENCE [LARGE SCALE GENOMIC DNA]</scope>
    <source>
        <strain evidence="9 10">RCC 1105</strain>
    </source>
</reference>
<dbReference type="CDD" id="cd02440">
    <property type="entry name" value="AdoMet_MTases"/>
    <property type="match status" value="1"/>
</dbReference>
<evidence type="ECO:0000313" key="10">
    <source>
        <dbReference type="Proteomes" id="UP000198341"/>
    </source>
</evidence>
<dbReference type="Gene3D" id="3.40.50.150">
    <property type="entry name" value="Vaccinia Virus protein VP39"/>
    <property type="match status" value="1"/>
</dbReference>
<keyword evidence="10" id="KW-1185">Reference proteome</keyword>
<feature type="domain" description="Methyltransferase" evidence="8">
    <location>
        <begin position="254"/>
        <end position="377"/>
    </location>
</feature>
<organism evidence="9 10">
    <name type="scientific">Bathycoccus prasinos</name>
    <dbReference type="NCBI Taxonomy" id="41875"/>
    <lineage>
        <taxon>Eukaryota</taxon>
        <taxon>Viridiplantae</taxon>
        <taxon>Chlorophyta</taxon>
        <taxon>Mamiellophyceae</taxon>
        <taxon>Mamiellales</taxon>
        <taxon>Bathycoccaceae</taxon>
        <taxon>Bathycoccus</taxon>
    </lineage>
</organism>
<evidence type="ECO:0000256" key="5">
    <source>
        <dbReference type="ARBA" id="ARBA00022691"/>
    </source>
</evidence>
<feature type="region of interest" description="SAM motif III" evidence="6">
    <location>
        <begin position="351"/>
        <end position="360"/>
    </location>
</feature>
<evidence type="ECO:0000256" key="7">
    <source>
        <dbReference type="SAM" id="MobiDB-lite"/>
    </source>
</evidence>
<feature type="region of interest" description="SAM motif II" evidence="6">
    <location>
        <begin position="324"/>
        <end position="332"/>
    </location>
</feature>
<dbReference type="AlphaFoldDB" id="K8EQA8"/>
<accession>K8EQA8</accession>
<evidence type="ECO:0000256" key="6">
    <source>
        <dbReference type="PROSITE-ProRule" id="PRU00914"/>
    </source>
</evidence>
<dbReference type="KEGG" id="bpg:Bathy17g02220"/>
<dbReference type="InterPro" id="IPR025714">
    <property type="entry name" value="Methyltranfer_dom"/>
</dbReference>
<dbReference type="STRING" id="41875.K8EQA8"/>
<sequence>MMMMMMHTPLPVQHLSSSSSSLNISTKRTAGSGGEAKSIFTGSPKLVLTTFSNNRTRRRRKEGGGRARALAADRNNSVDKAVLQIERKQQQPRSIDTLRNEALGQLSSTTISTKGTELTGKKFAGFIAVPSQAQANSRSFIAEYCRNINHGSQAAFSFGGILLAASLVKIKNVLDTPSRTYVQGENTVGNEYDAWTKEEILEYYWGEHIHLGYYNDDDLAKGAGTLLGHKVKDFIEAKEDFVDEMFKFSKAEKSKVTSVLDVGCGIGGASRRLASVCVGSGAQVTGITLSQEQAKRANDLAKSQNIPNAKFEVMDALNMSFADNSFDLVWACESGEHMPDKKKYVEEMMRVLKPGGSLVLATWCQRETPPELTKVEKSQLQFLYDEWAHPYFISIQEYGRLVEACNPGAAVTLDDWTKQTIVSWRHSIWAGVYDPLPVFTRPKIWYKTLRDIICLERMQRAFKRKLMVYGMMRVVKK</sequence>
<dbReference type="OrthoDB" id="8300214at2759"/>
<dbReference type="GO" id="GO:0032259">
    <property type="term" value="P:methylation"/>
    <property type="evidence" value="ECO:0007669"/>
    <property type="project" value="UniProtKB-UniRule"/>
</dbReference>
<dbReference type="GO" id="GO:0009820">
    <property type="term" value="P:alkaloid metabolic process"/>
    <property type="evidence" value="ECO:0007669"/>
    <property type="project" value="UniProtKB-KW"/>
</dbReference>
<feature type="region of interest" description="SAM motif I" evidence="6">
    <location>
        <begin position="259"/>
        <end position="268"/>
    </location>
</feature>
<dbReference type="InterPro" id="IPR029063">
    <property type="entry name" value="SAM-dependent_MTases_sf"/>
</dbReference>
<feature type="region of interest" description="Disordered" evidence="7">
    <location>
        <begin position="13"/>
        <end position="38"/>
    </location>
</feature>
<dbReference type="SUPFAM" id="SSF53335">
    <property type="entry name" value="S-adenosyl-L-methionine-dependent methyltransferases"/>
    <property type="match status" value="1"/>
</dbReference>
<dbReference type="Proteomes" id="UP000198341">
    <property type="component" value="Chromosome 17"/>
</dbReference>
<dbReference type="PROSITE" id="PS51581">
    <property type="entry name" value="SAM_GTMT"/>
    <property type="match status" value="1"/>
</dbReference>
<dbReference type="EMBL" id="FO082262">
    <property type="protein sequence ID" value="CCO20402.1"/>
    <property type="molecule type" value="Genomic_DNA"/>
</dbReference>
<dbReference type="InterPro" id="IPR050447">
    <property type="entry name" value="Erg6_SMT_methyltransf"/>
</dbReference>
<evidence type="ECO:0000313" key="9">
    <source>
        <dbReference type="EMBL" id="CCO20402.1"/>
    </source>
</evidence>
<proteinExistence type="inferred from homology"/>
<dbReference type="Pfam" id="PF13847">
    <property type="entry name" value="Methyltransf_31"/>
    <property type="match status" value="1"/>
</dbReference>
<evidence type="ECO:0000256" key="1">
    <source>
        <dbReference type="ARBA" id="ARBA00004913"/>
    </source>
</evidence>
<keyword evidence="2" id="KW-0017">Alkaloid metabolism</keyword>
<protein>
    <recommendedName>
        <fullName evidence="8">Methyltransferase domain-containing protein</fullName>
    </recommendedName>
</protein>
<evidence type="ECO:0000256" key="4">
    <source>
        <dbReference type="ARBA" id="ARBA00022679"/>
    </source>
</evidence>
<evidence type="ECO:0000256" key="3">
    <source>
        <dbReference type="ARBA" id="ARBA00022603"/>
    </source>
</evidence>
<dbReference type="InterPro" id="IPR025774">
    <property type="entry name" value="PiNMT-like"/>
</dbReference>
<keyword evidence="4 6" id="KW-0808">Transferase</keyword>
<evidence type="ECO:0000256" key="2">
    <source>
        <dbReference type="ARBA" id="ARBA00022589"/>
    </source>
</evidence>
<keyword evidence="5 6" id="KW-0949">S-adenosyl-L-methionine</keyword>
<keyword evidence="3 6" id="KW-0489">Methyltransferase</keyword>
<dbReference type="eggNOG" id="KOG1269">
    <property type="taxonomic scope" value="Eukaryota"/>
</dbReference>
<dbReference type="PANTHER" id="PTHR44068:SF11">
    <property type="entry name" value="GERANYL DIPHOSPHATE 2-C-METHYLTRANSFERASE"/>
    <property type="match status" value="1"/>
</dbReference>